<dbReference type="PANTHER" id="PTHR47331">
    <property type="entry name" value="PHD-TYPE DOMAIN-CONTAINING PROTEIN"/>
    <property type="match status" value="1"/>
</dbReference>
<reference evidence="1" key="2">
    <citation type="submission" date="2020-06" db="EMBL/GenBank/DDBJ databases">
        <authorList>
            <person name="Sheffer M."/>
        </authorList>
    </citation>
    <scope>NUCLEOTIDE SEQUENCE</scope>
</reference>
<name>A0A8T0FWP4_ARGBR</name>
<dbReference type="Pfam" id="PF05380">
    <property type="entry name" value="Peptidase_A17"/>
    <property type="match status" value="1"/>
</dbReference>
<evidence type="ECO:0000313" key="1">
    <source>
        <dbReference type="EMBL" id="KAF8795527.1"/>
    </source>
</evidence>
<accession>A0A8T0FWP4</accession>
<protein>
    <submittedName>
        <fullName evidence="1">Uncharacterized protein</fullName>
    </submittedName>
</protein>
<dbReference type="InterPro" id="IPR008042">
    <property type="entry name" value="Retrotrans_Pao"/>
</dbReference>
<sequence length="192" mass="21980">MMQGVTYLDTGNISEIRFKFYLVFWENVAGPSRRSSFVDVPLDELVEAEVVPVDNCLANVKNELELQQFIQVAARKLELHGWEYSDPADNSESTTKVLGMIWGLCGDHLSSKISNIIYDLPGKLNKREVLAITHKIFDPLGIACPVTLLRILLQRLWKLKLSWDQEVDTNSKSEFCKWLNDLNNLESLKILR</sequence>
<comment type="caution">
    <text evidence="1">The sequence shown here is derived from an EMBL/GenBank/DDBJ whole genome shotgun (WGS) entry which is preliminary data.</text>
</comment>
<organism evidence="1 2">
    <name type="scientific">Argiope bruennichi</name>
    <name type="common">Wasp spider</name>
    <name type="synonym">Aranea bruennichi</name>
    <dbReference type="NCBI Taxonomy" id="94029"/>
    <lineage>
        <taxon>Eukaryota</taxon>
        <taxon>Metazoa</taxon>
        <taxon>Ecdysozoa</taxon>
        <taxon>Arthropoda</taxon>
        <taxon>Chelicerata</taxon>
        <taxon>Arachnida</taxon>
        <taxon>Araneae</taxon>
        <taxon>Araneomorphae</taxon>
        <taxon>Entelegynae</taxon>
        <taxon>Araneoidea</taxon>
        <taxon>Araneidae</taxon>
        <taxon>Argiope</taxon>
    </lineage>
</organism>
<dbReference type="AlphaFoldDB" id="A0A8T0FWP4"/>
<reference evidence="1" key="1">
    <citation type="journal article" date="2020" name="bioRxiv">
        <title>Chromosome-level reference genome of the European wasp spider Argiope bruennichi: a resource for studies on range expansion and evolutionary adaptation.</title>
        <authorList>
            <person name="Sheffer M.M."/>
            <person name="Hoppe A."/>
            <person name="Krehenwinkel H."/>
            <person name="Uhl G."/>
            <person name="Kuss A.W."/>
            <person name="Jensen L."/>
            <person name="Jensen C."/>
            <person name="Gillespie R.G."/>
            <person name="Hoff K.J."/>
            <person name="Prost S."/>
        </authorList>
    </citation>
    <scope>NUCLEOTIDE SEQUENCE</scope>
</reference>
<proteinExistence type="predicted"/>
<keyword evidence="2" id="KW-1185">Reference proteome</keyword>
<dbReference type="Proteomes" id="UP000807504">
    <property type="component" value="Unassembled WGS sequence"/>
</dbReference>
<dbReference type="EMBL" id="JABXBU010000001">
    <property type="protein sequence ID" value="KAF8795527.1"/>
    <property type="molecule type" value="Genomic_DNA"/>
</dbReference>
<evidence type="ECO:0000313" key="2">
    <source>
        <dbReference type="Proteomes" id="UP000807504"/>
    </source>
</evidence>
<gene>
    <name evidence="1" type="ORF">HNY73_000019</name>
</gene>